<dbReference type="KEGG" id="fsl:EJO69_03845"/>
<evidence type="ECO:0000256" key="3">
    <source>
        <dbReference type="ARBA" id="ARBA00023163"/>
    </source>
</evidence>
<sequence length="214" mass="23127">MREAHDEDFTNEDLRLLDAVRSDVALGLRRTARNGVGGHEGTGPGIVTADEMGAPIAMTPEAERFLSDLWLCPFNDHGGAWSLPGEAYMVVMMARARAQDRRRIPASTRLVGRSGRWLTLRGDCTVTEGGDVSEIVLIIGESIPSEILPIRALAYGLSARERDVVGALLHGSSTAQIARRLHISEHTVRDHVKALLSKTGTASRAELVSVLTLA</sequence>
<dbReference type="PROSITE" id="PS50043">
    <property type="entry name" value="HTH_LUXR_2"/>
    <property type="match status" value="1"/>
</dbReference>
<dbReference type="PANTHER" id="PTHR44688">
    <property type="entry name" value="DNA-BINDING TRANSCRIPTIONAL ACTIVATOR DEVR_DOSR"/>
    <property type="match status" value="1"/>
</dbReference>
<dbReference type="Pfam" id="PF00196">
    <property type="entry name" value="GerE"/>
    <property type="match status" value="1"/>
</dbReference>
<keyword evidence="2" id="KW-0238">DNA-binding</keyword>
<dbReference type="OrthoDB" id="434992at2"/>
<dbReference type="GO" id="GO:0006355">
    <property type="term" value="P:regulation of DNA-templated transcription"/>
    <property type="evidence" value="ECO:0007669"/>
    <property type="project" value="InterPro"/>
</dbReference>
<dbReference type="PRINTS" id="PR00038">
    <property type="entry name" value="HTHLUXR"/>
</dbReference>
<proteinExistence type="predicted"/>
<evidence type="ECO:0000259" key="4">
    <source>
        <dbReference type="PROSITE" id="PS50043"/>
    </source>
</evidence>
<name>A0A3Q8WTC1_9ACTO</name>
<dbReference type="EMBL" id="CP034438">
    <property type="protein sequence ID" value="AZN29537.1"/>
    <property type="molecule type" value="Genomic_DNA"/>
</dbReference>
<dbReference type="InterPro" id="IPR016032">
    <property type="entry name" value="Sig_transdc_resp-reg_C-effctor"/>
</dbReference>
<accession>A0A3Q8WTC1</accession>
<keyword evidence="3" id="KW-0804">Transcription</keyword>
<organism evidence="5 6">
    <name type="scientific">Flaviflexus salsibiostraticola</name>
    <dbReference type="NCBI Taxonomy" id="1282737"/>
    <lineage>
        <taxon>Bacteria</taxon>
        <taxon>Bacillati</taxon>
        <taxon>Actinomycetota</taxon>
        <taxon>Actinomycetes</taxon>
        <taxon>Actinomycetales</taxon>
        <taxon>Actinomycetaceae</taxon>
        <taxon>Flaviflexus</taxon>
    </lineage>
</organism>
<dbReference type="AlphaFoldDB" id="A0A3Q8WTC1"/>
<dbReference type="SUPFAM" id="SSF46894">
    <property type="entry name" value="C-terminal effector domain of the bipartite response regulators"/>
    <property type="match status" value="1"/>
</dbReference>
<dbReference type="CDD" id="cd06170">
    <property type="entry name" value="LuxR_C_like"/>
    <property type="match status" value="1"/>
</dbReference>
<dbReference type="RefSeq" id="WP_126039450.1">
    <property type="nucleotide sequence ID" value="NZ_CP034438.1"/>
</dbReference>
<evidence type="ECO:0000256" key="2">
    <source>
        <dbReference type="ARBA" id="ARBA00023125"/>
    </source>
</evidence>
<dbReference type="InterPro" id="IPR036388">
    <property type="entry name" value="WH-like_DNA-bd_sf"/>
</dbReference>
<dbReference type="SMART" id="SM00421">
    <property type="entry name" value="HTH_LUXR"/>
    <property type="match status" value="1"/>
</dbReference>
<dbReference type="InterPro" id="IPR000792">
    <property type="entry name" value="Tscrpt_reg_LuxR_C"/>
</dbReference>
<evidence type="ECO:0000256" key="1">
    <source>
        <dbReference type="ARBA" id="ARBA00023015"/>
    </source>
</evidence>
<evidence type="ECO:0000313" key="5">
    <source>
        <dbReference type="EMBL" id="AZN29537.1"/>
    </source>
</evidence>
<dbReference type="PANTHER" id="PTHR44688:SF16">
    <property type="entry name" value="DNA-BINDING TRANSCRIPTIONAL ACTIVATOR DEVR_DOSR"/>
    <property type="match status" value="1"/>
</dbReference>
<dbReference type="Proteomes" id="UP000270021">
    <property type="component" value="Chromosome"/>
</dbReference>
<reference evidence="5 6" key="1">
    <citation type="submission" date="2018-12" db="EMBL/GenBank/DDBJ databases">
        <title>Complete genome sequence of Flaviflexus salsibiostraticola KCTC 33148.</title>
        <authorList>
            <person name="Bae J.-W."/>
        </authorList>
    </citation>
    <scope>NUCLEOTIDE SEQUENCE [LARGE SCALE GENOMIC DNA]</scope>
    <source>
        <strain evidence="5 6">KCTC 33148</strain>
    </source>
</reference>
<keyword evidence="6" id="KW-1185">Reference proteome</keyword>
<dbReference type="GO" id="GO:0003677">
    <property type="term" value="F:DNA binding"/>
    <property type="evidence" value="ECO:0007669"/>
    <property type="project" value="UniProtKB-KW"/>
</dbReference>
<evidence type="ECO:0000313" key="6">
    <source>
        <dbReference type="Proteomes" id="UP000270021"/>
    </source>
</evidence>
<feature type="domain" description="HTH luxR-type" evidence="4">
    <location>
        <begin position="149"/>
        <end position="214"/>
    </location>
</feature>
<protein>
    <submittedName>
        <fullName evidence="5">LuxR family transcriptional regulator</fullName>
    </submittedName>
</protein>
<keyword evidence="1" id="KW-0805">Transcription regulation</keyword>
<gene>
    <name evidence="5" type="ORF">EJO69_03845</name>
</gene>
<dbReference type="Gene3D" id="1.10.10.10">
    <property type="entry name" value="Winged helix-like DNA-binding domain superfamily/Winged helix DNA-binding domain"/>
    <property type="match status" value="1"/>
</dbReference>
<dbReference type="PROSITE" id="PS00622">
    <property type="entry name" value="HTH_LUXR_1"/>
    <property type="match status" value="1"/>
</dbReference>